<proteinExistence type="predicted"/>
<name>A0A7R9F8Q5_9NEOP</name>
<dbReference type="EMBL" id="OD570949">
    <property type="protein sequence ID" value="CAD7449020.1"/>
    <property type="molecule type" value="Genomic_DNA"/>
</dbReference>
<protein>
    <submittedName>
        <fullName evidence="1">Uncharacterized protein</fullName>
    </submittedName>
</protein>
<dbReference type="AlphaFoldDB" id="A0A7R9F8Q5"/>
<reference evidence="1" key="1">
    <citation type="submission" date="2020-11" db="EMBL/GenBank/DDBJ databases">
        <authorList>
            <person name="Tran Van P."/>
        </authorList>
    </citation>
    <scope>NUCLEOTIDE SEQUENCE</scope>
</reference>
<gene>
    <name evidence="1" type="ORF">TBIB3V08_LOCUS11300</name>
</gene>
<accession>A0A7R9F8Q5</accession>
<organism evidence="1">
    <name type="scientific">Timema bartmani</name>
    <dbReference type="NCBI Taxonomy" id="61472"/>
    <lineage>
        <taxon>Eukaryota</taxon>
        <taxon>Metazoa</taxon>
        <taxon>Ecdysozoa</taxon>
        <taxon>Arthropoda</taxon>
        <taxon>Hexapoda</taxon>
        <taxon>Insecta</taxon>
        <taxon>Pterygota</taxon>
        <taxon>Neoptera</taxon>
        <taxon>Polyneoptera</taxon>
        <taxon>Phasmatodea</taxon>
        <taxon>Timematodea</taxon>
        <taxon>Timematoidea</taxon>
        <taxon>Timematidae</taxon>
        <taxon>Timema</taxon>
    </lineage>
</organism>
<sequence length="125" mass="14230">MMPYIYLTNEVMCSQGEEPKEGEWARPTMAVANNSTAPQEQEISEHTKERVLAIEKLMIEQTASRKEESMLLYPDLRHLTRSNSTYPILPGNRRPNYGNSTLAGTEHCTLIEFNKKTITKSPSDI</sequence>
<evidence type="ECO:0000313" key="1">
    <source>
        <dbReference type="EMBL" id="CAD7449020.1"/>
    </source>
</evidence>